<dbReference type="EMBL" id="VRMG01000092">
    <property type="protein sequence ID" value="TXN26338.1"/>
    <property type="molecule type" value="Genomic_DNA"/>
</dbReference>
<protein>
    <submittedName>
        <fullName evidence="2">Beta-galactosidase</fullName>
    </submittedName>
</protein>
<comment type="caution">
    <text evidence="2">The sequence shown here is derived from an EMBL/GenBank/DDBJ whole genome shotgun (WGS) entry which is preliminary data.</text>
</comment>
<organism evidence="2 3">
    <name type="scientific">Lacisediminihabitans profunda</name>
    <dbReference type="NCBI Taxonomy" id="2594790"/>
    <lineage>
        <taxon>Bacteria</taxon>
        <taxon>Bacillati</taxon>
        <taxon>Actinomycetota</taxon>
        <taxon>Actinomycetes</taxon>
        <taxon>Micrococcales</taxon>
        <taxon>Microbacteriaceae</taxon>
        <taxon>Lacisediminihabitans</taxon>
    </lineage>
</organism>
<dbReference type="Pfam" id="PF08532">
    <property type="entry name" value="Glyco_hydro_42M"/>
    <property type="match status" value="1"/>
</dbReference>
<dbReference type="InterPro" id="IPR029062">
    <property type="entry name" value="Class_I_gatase-like"/>
</dbReference>
<evidence type="ECO:0000313" key="3">
    <source>
        <dbReference type="Proteomes" id="UP000321379"/>
    </source>
</evidence>
<accession>A0A5C8UEX7</accession>
<dbReference type="GO" id="GO:0004565">
    <property type="term" value="F:beta-galactosidase activity"/>
    <property type="evidence" value="ECO:0007669"/>
    <property type="project" value="InterPro"/>
</dbReference>
<dbReference type="AlphaFoldDB" id="A0A5C8UEX7"/>
<keyword evidence="3" id="KW-1185">Reference proteome</keyword>
<evidence type="ECO:0000259" key="1">
    <source>
        <dbReference type="Pfam" id="PF08532"/>
    </source>
</evidence>
<feature type="domain" description="Beta-galactosidase trimerisation" evidence="1">
    <location>
        <begin position="10"/>
        <end position="71"/>
    </location>
</feature>
<dbReference type="GO" id="GO:0005975">
    <property type="term" value="P:carbohydrate metabolic process"/>
    <property type="evidence" value="ECO:0007669"/>
    <property type="project" value="InterPro"/>
</dbReference>
<gene>
    <name evidence="2" type="ORF">FVP33_19190</name>
</gene>
<name>A0A5C8UEX7_9MICO</name>
<dbReference type="Gene3D" id="3.40.50.880">
    <property type="match status" value="1"/>
</dbReference>
<dbReference type="Proteomes" id="UP000321379">
    <property type="component" value="Unassembled WGS sequence"/>
</dbReference>
<dbReference type="InterPro" id="IPR013738">
    <property type="entry name" value="Beta_galactosidase_Trimer"/>
</dbReference>
<sequence>RFELDTGWGGSAWSEHVRIEDADVLARYSGGPLDGLPAVTSRTITNGGRALYVSGAIDQESIDGFVATPLGPESLAELPAGVEMAVRETAAARLTFFIN</sequence>
<evidence type="ECO:0000313" key="2">
    <source>
        <dbReference type="EMBL" id="TXN26338.1"/>
    </source>
</evidence>
<proteinExistence type="predicted"/>
<feature type="non-terminal residue" evidence="2">
    <location>
        <position position="99"/>
    </location>
</feature>
<dbReference type="SUPFAM" id="SSF52317">
    <property type="entry name" value="Class I glutamine amidotransferase-like"/>
    <property type="match status" value="1"/>
</dbReference>
<feature type="non-terminal residue" evidence="2">
    <location>
        <position position="1"/>
    </location>
</feature>
<reference evidence="2 3" key="1">
    <citation type="submission" date="2019-08" db="EMBL/GenBank/DDBJ databases">
        <title>Bacterial whole genome sequence for Glaciihabitans sp. CHu50b-6-2.</title>
        <authorList>
            <person name="Jin L."/>
        </authorList>
    </citation>
    <scope>NUCLEOTIDE SEQUENCE [LARGE SCALE GENOMIC DNA]</scope>
    <source>
        <strain evidence="2 3">CHu50b-6-2</strain>
    </source>
</reference>